<dbReference type="Proteomes" id="UP000885779">
    <property type="component" value="Unassembled WGS sequence"/>
</dbReference>
<dbReference type="GO" id="GO:0006412">
    <property type="term" value="P:translation"/>
    <property type="evidence" value="ECO:0007669"/>
    <property type="project" value="UniProtKB-UniRule"/>
</dbReference>
<dbReference type="HAMAP" id="MF_00532_B">
    <property type="entry name" value="Ribosomal_uS9_B"/>
    <property type="match status" value="1"/>
</dbReference>
<dbReference type="GO" id="GO:0005737">
    <property type="term" value="C:cytoplasm"/>
    <property type="evidence" value="ECO:0007669"/>
    <property type="project" value="UniProtKB-ARBA"/>
</dbReference>
<evidence type="ECO:0000256" key="5">
    <source>
        <dbReference type="HAMAP-Rule" id="MF_00532"/>
    </source>
</evidence>
<protein>
    <recommendedName>
        <fullName evidence="4 5">Small ribosomal subunit protein uS9</fullName>
    </recommendedName>
</protein>
<comment type="caution">
    <text evidence="7">The sequence shown here is derived from an EMBL/GenBank/DDBJ whole genome shotgun (WGS) entry which is preliminary data.</text>
</comment>
<evidence type="ECO:0000256" key="4">
    <source>
        <dbReference type="ARBA" id="ARBA00035259"/>
    </source>
</evidence>
<dbReference type="PROSITE" id="PS00360">
    <property type="entry name" value="RIBOSOMAL_S9"/>
    <property type="match status" value="1"/>
</dbReference>
<proteinExistence type="inferred from homology"/>
<evidence type="ECO:0000256" key="6">
    <source>
        <dbReference type="RuleBase" id="RU003815"/>
    </source>
</evidence>
<dbReference type="GO" id="GO:0003723">
    <property type="term" value="F:RNA binding"/>
    <property type="evidence" value="ECO:0007669"/>
    <property type="project" value="TreeGrafter"/>
</dbReference>
<dbReference type="PANTHER" id="PTHR21569:SF1">
    <property type="entry name" value="SMALL RIBOSOMAL SUBUNIT PROTEIN US9M"/>
    <property type="match status" value="1"/>
</dbReference>
<name>A0A7V4U1C5_CALAY</name>
<accession>A0A7V4U1C5</accession>
<organism evidence="7">
    <name type="scientific">Caldithrix abyssi</name>
    <dbReference type="NCBI Taxonomy" id="187145"/>
    <lineage>
        <taxon>Bacteria</taxon>
        <taxon>Pseudomonadati</taxon>
        <taxon>Calditrichota</taxon>
        <taxon>Calditrichia</taxon>
        <taxon>Calditrichales</taxon>
        <taxon>Calditrichaceae</taxon>
        <taxon>Caldithrix</taxon>
    </lineage>
</organism>
<dbReference type="EMBL" id="DRQG01000105">
    <property type="protein sequence ID" value="HGY56235.1"/>
    <property type="molecule type" value="Genomic_DNA"/>
</dbReference>
<comment type="similarity">
    <text evidence="1 5 6">Belongs to the universal ribosomal protein uS9 family.</text>
</comment>
<dbReference type="InterPro" id="IPR020568">
    <property type="entry name" value="Ribosomal_Su5_D2-typ_SF"/>
</dbReference>
<evidence type="ECO:0000313" key="7">
    <source>
        <dbReference type="EMBL" id="HGY56235.1"/>
    </source>
</evidence>
<keyword evidence="3 5" id="KW-0687">Ribonucleoprotein</keyword>
<reference evidence="7" key="1">
    <citation type="journal article" date="2020" name="mSystems">
        <title>Genome- and Community-Level Interaction Insights into Carbon Utilization and Element Cycling Functions of Hydrothermarchaeota in Hydrothermal Sediment.</title>
        <authorList>
            <person name="Zhou Z."/>
            <person name="Liu Y."/>
            <person name="Xu W."/>
            <person name="Pan J."/>
            <person name="Luo Z.H."/>
            <person name="Li M."/>
        </authorList>
    </citation>
    <scope>NUCLEOTIDE SEQUENCE [LARGE SCALE GENOMIC DNA]</scope>
    <source>
        <strain evidence="7">HyVt-577</strain>
    </source>
</reference>
<dbReference type="PANTHER" id="PTHR21569">
    <property type="entry name" value="RIBOSOMAL PROTEIN S9"/>
    <property type="match status" value="1"/>
</dbReference>
<evidence type="ECO:0000256" key="3">
    <source>
        <dbReference type="ARBA" id="ARBA00023274"/>
    </source>
</evidence>
<evidence type="ECO:0000256" key="1">
    <source>
        <dbReference type="ARBA" id="ARBA00005251"/>
    </source>
</evidence>
<dbReference type="InterPro" id="IPR020574">
    <property type="entry name" value="Ribosomal_uS9_CS"/>
</dbReference>
<dbReference type="InterPro" id="IPR000754">
    <property type="entry name" value="Ribosomal_uS9"/>
</dbReference>
<evidence type="ECO:0000256" key="2">
    <source>
        <dbReference type="ARBA" id="ARBA00022980"/>
    </source>
</evidence>
<dbReference type="Pfam" id="PF00380">
    <property type="entry name" value="Ribosomal_S9"/>
    <property type="match status" value="1"/>
</dbReference>
<dbReference type="SUPFAM" id="SSF54211">
    <property type="entry name" value="Ribosomal protein S5 domain 2-like"/>
    <property type="match status" value="1"/>
</dbReference>
<dbReference type="Gene3D" id="3.30.230.10">
    <property type="match status" value="1"/>
</dbReference>
<gene>
    <name evidence="5" type="primary">rpsI</name>
    <name evidence="7" type="ORF">ENK44_11060</name>
</gene>
<dbReference type="InterPro" id="IPR014721">
    <property type="entry name" value="Ribsml_uS5_D2-typ_fold_subgr"/>
</dbReference>
<dbReference type="AlphaFoldDB" id="A0A7V4U1C5"/>
<dbReference type="NCBIfam" id="NF001099">
    <property type="entry name" value="PRK00132.1"/>
    <property type="match status" value="1"/>
</dbReference>
<dbReference type="InterPro" id="IPR023035">
    <property type="entry name" value="Ribosomal_uS9_bac/plastid"/>
</dbReference>
<keyword evidence="2 5" id="KW-0689">Ribosomal protein</keyword>
<dbReference type="FunFam" id="3.30.230.10:FF:000001">
    <property type="entry name" value="30S ribosomal protein S9"/>
    <property type="match status" value="1"/>
</dbReference>
<dbReference type="GO" id="GO:0015935">
    <property type="term" value="C:small ribosomal subunit"/>
    <property type="evidence" value="ECO:0007669"/>
    <property type="project" value="UniProtKB-ARBA"/>
</dbReference>
<sequence>MEVYISIGRRKGAVARVRMMPGSGKIVINGTEGLLAYFKRETLKMDIEQPLVLTENLDKFDFQINVQGGGLSGQAGAVRLGIARALLAYSEDYRKVLRQGGFLTRDPREKERKKYGLAKARKRFQFSKR</sequence>
<dbReference type="GO" id="GO:0003735">
    <property type="term" value="F:structural constituent of ribosome"/>
    <property type="evidence" value="ECO:0007669"/>
    <property type="project" value="InterPro"/>
</dbReference>